<organism evidence="1 2">
    <name type="scientific">Dreissena polymorpha</name>
    <name type="common">Zebra mussel</name>
    <name type="synonym">Mytilus polymorpha</name>
    <dbReference type="NCBI Taxonomy" id="45954"/>
    <lineage>
        <taxon>Eukaryota</taxon>
        <taxon>Metazoa</taxon>
        <taxon>Spiralia</taxon>
        <taxon>Lophotrochozoa</taxon>
        <taxon>Mollusca</taxon>
        <taxon>Bivalvia</taxon>
        <taxon>Autobranchia</taxon>
        <taxon>Heteroconchia</taxon>
        <taxon>Euheterodonta</taxon>
        <taxon>Imparidentia</taxon>
        <taxon>Neoheterodontei</taxon>
        <taxon>Myida</taxon>
        <taxon>Dreissenoidea</taxon>
        <taxon>Dreissenidae</taxon>
        <taxon>Dreissena</taxon>
    </lineage>
</organism>
<sequence length="96" mass="10439">MVYTSHEGSPGVASRVPPWLLHSEHLAGVVLSFKVSTAILHPASVLQQVEIIVCFTGPECITLCCYNVQSKGCNALSYWFTKNCISMNMCDASFIG</sequence>
<dbReference type="Proteomes" id="UP000828390">
    <property type="component" value="Unassembled WGS sequence"/>
</dbReference>
<name>A0A9D4CXF0_DREPO</name>
<accession>A0A9D4CXF0</accession>
<keyword evidence="2" id="KW-1185">Reference proteome</keyword>
<evidence type="ECO:0000313" key="2">
    <source>
        <dbReference type="Proteomes" id="UP000828390"/>
    </source>
</evidence>
<protein>
    <submittedName>
        <fullName evidence="1">Uncharacterized protein</fullName>
    </submittedName>
</protein>
<proteinExistence type="predicted"/>
<comment type="caution">
    <text evidence="1">The sequence shown here is derived from an EMBL/GenBank/DDBJ whole genome shotgun (WGS) entry which is preliminary data.</text>
</comment>
<reference evidence="1" key="2">
    <citation type="submission" date="2020-11" db="EMBL/GenBank/DDBJ databases">
        <authorList>
            <person name="McCartney M.A."/>
            <person name="Auch B."/>
            <person name="Kono T."/>
            <person name="Mallez S."/>
            <person name="Becker A."/>
            <person name="Gohl D.M."/>
            <person name="Silverstein K.A.T."/>
            <person name="Koren S."/>
            <person name="Bechman K.B."/>
            <person name="Herman A."/>
            <person name="Abrahante J.E."/>
            <person name="Garbe J."/>
        </authorList>
    </citation>
    <scope>NUCLEOTIDE SEQUENCE</scope>
    <source>
        <strain evidence="1">Duluth1</strain>
        <tissue evidence="1">Whole animal</tissue>
    </source>
</reference>
<dbReference type="EMBL" id="JAIWYP010000011">
    <property type="protein sequence ID" value="KAH3734369.1"/>
    <property type="molecule type" value="Genomic_DNA"/>
</dbReference>
<reference evidence="1" key="1">
    <citation type="journal article" date="2019" name="bioRxiv">
        <title>The Genome of the Zebra Mussel, Dreissena polymorpha: A Resource for Invasive Species Research.</title>
        <authorList>
            <person name="McCartney M.A."/>
            <person name="Auch B."/>
            <person name="Kono T."/>
            <person name="Mallez S."/>
            <person name="Zhang Y."/>
            <person name="Obille A."/>
            <person name="Becker A."/>
            <person name="Abrahante J.E."/>
            <person name="Garbe J."/>
            <person name="Badalamenti J.P."/>
            <person name="Herman A."/>
            <person name="Mangelson H."/>
            <person name="Liachko I."/>
            <person name="Sullivan S."/>
            <person name="Sone E.D."/>
            <person name="Koren S."/>
            <person name="Silverstein K.A.T."/>
            <person name="Beckman K.B."/>
            <person name="Gohl D.M."/>
        </authorList>
    </citation>
    <scope>NUCLEOTIDE SEQUENCE</scope>
    <source>
        <strain evidence="1">Duluth1</strain>
        <tissue evidence="1">Whole animal</tissue>
    </source>
</reference>
<dbReference type="AlphaFoldDB" id="A0A9D4CXF0"/>
<gene>
    <name evidence="1" type="ORF">DPMN_040808</name>
</gene>
<evidence type="ECO:0000313" key="1">
    <source>
        <dbReference type="EMBL" id="KAH3734369.1"/>
    </source>
</evidence>